<dbReference type="EMBL" id="CP018762">
    <property type="protein sequence ID" value="APZ35444.1"/>
    <property type="molecule type" value="Genomic_DNA"/>
</dbReference>
<sequence>MRTRKPAPHTTLNRRDFARAGSGKRLKLTREWLCSGTPSADDLNYVRNVRERDLANARALYGPGIALIAIVITLFTLSMNIRSLFGVVAAGAAVLISLFGVYLELRRVMKISDQLAELDACVV</sequence>
<proteinExistence type="predicted"/>
<keyword evidence="1" id="KW-0472">Membrane</keyword>
<dbReference type="Proteomes" id="UP000187185">
    <property type="component" value="Chromosome"/>
</dbReference>
<dbReference type="RefSeq" id="WP_076691812.1">
    <property type="nucleotide sequence ID" value="NZ_CP018762.1"/>
</dbReference>
<name>A0A1P8UBF5_9MICO</name>
<keyword evidence="1" id="KW-0812">Transmembrane</keyword>
<feature type="transmembrane region" description="Helical" evidence="1">
    <location>
        <begin position="83"/>
        <end position="103"/>
    </location>
</feature>
<feature type="transmembrane region" description="Helical" evidence="1">
    <location>
        <begin position="59"/>
        <end position="77"/>
    </location>
</feature>
<evidence type="ECO:0000313" key="3">
    <source>
        <dbReference type="Proteomes" id="UP000187185"/>
    </source>
</evidence>
<evidence type="ECO:0000256" key="1">
    <source>
        <dbReference type="SAM" id="Phobius"/>
    </source>
</evidence>
<protein>
    <submittedName>
        <fullName evidence="2">Uncharacterized protein</fullName>
    </submittedName>
</protein>
<keyword evidence="1" id="KW-1133">Transmembrane helix</keyword>
<dbReference type="KEGG" id="maur:BOH66_15245"/>
<organism evidence="2 3">
    <name type="scientific">Microbacterium aurum</name>
    <dbReference type="NCBI Taxonomy" id="36805"/>
    <lineage>
        <taxon>Bacteria</taxon>
        <taxon>Bacillati</taxon>
        <taxon>Actinomycetota</taxon>
        <taxon>Actinomycetes</taxon>
        <taxon>Micrococcales</taxon>
        <taxon>Microbacteriaceae</taxon>
        <taxon>Microbacterium</taxon>
    </lineage>
</organism>
<dbReference type="AlphaFoldDB" id="A0A1P8UBF5"/>
<keyword evidence="3" id="KW-1185">Reference proteome</keyword>
<reference evidence="2 3" key="1">
    <citation type="submission" date="2016-12" db="EMBL/GenBank/DDBJ databases">
        <title>Complete genome sequence of Microbacterium aurum KACC 15219.</title>
        <authorList>
            <person name="Jung Y."/>
            <person name="Shin J.-H."/>
            <person name="Lee Y.-J."/>
            <person name="Yi H."/>
            <person name="Bahn Y.-S."/>
            <person name="Kim J.F."/>
            <person name="Lee D.-W."/>
        </authorList>
    </citation>
    <scope>NUCLEOTIDE SEQUENCE [LARGE SCALE GENOMIC DNA]</scope>
    <source>
        <strain evidence="2 3">KACC 15219</strain>
    </source>
</reference>
<evidence type="ECO:0000313" key="2">
    <source>
        <dbReference type="EMBL" id="APZ35444.1"/>
    </source>
</evidence>
<gene>
    <name evidence="2" type="ORF">BOH66_15245</name>
</gene>
<accession>A0A1P8UBF5</accession>